<feature type="domain" description="Rhodanese" evidence="1">
    <location>
        <begin position="9"/>
        <end position="94"/>
    </location>
</feature>
<dbReference type="PROSITE" id="PS50206">
    <property type="entry name" value="RHODANESE_3"/>
    <property type="match status" value="1"/>
</dbReference>
<dbReference type="SMART" id="SM00450">
    <property type="entry name" value="RHOD"/>
    <property type="match status" value="1"/>
</dbReference>
<organism evidence="2">
    <name type="scientific">Eutreptiella gymnastica</name>
    <dbReference type="NCBI Taxonomy" id="73025"/>
    <lineage>
        <taxon>Eukaryota</taxon>
        <taxon>Discoba</taxon>
        <taxon>Euglenozoa</taxon>
        <taxon>Euglenida</taxon>
        <taxon>Spirocuta</taxon>
        <taxon>Euglenophyceae</taxon>
        <taxon>Eutreptiales</taxon>
        <taxon>Eutreptiaceae</taxon>
        <taxon>Eutreptiella</taxon>
    </lineage>
</organism>
<dbReference type="PANTHER" id="PTHR43031:SF16">
    <property type="entry name" value="OXIDOREDUCTASE"/>
    <property type="match status" value="1"/>
</dbReference>
<dbReference type="InterPro" id="IPR050229">
    <property type="entry name" value="GlpE_sulfurtransferase"/>
</dbReference>
<dbReference type="SUPFAM" id="SSF52821">
    <property type="entry name" value="Rhodanese/Cell cycle control phosphatase"/>
    <property type="match status" value="1"/>
</dbReference>
<dbReference type="AlphaFoldDB" id="A0A7S4GD22"/>
<name>A0A7S4GD22_9EUGL</name>
<dbReference type="PANTHER" id="PTHR43031">
    <property type="entry name" value="FAD-DEPENDENT OXIDOREDUCTASE"/>
    <property type="match status" value="1"/>
</dbReference>
<dbReference type="InterPro" id="IPR036873">
    <property type="entry name" value="Rhodanese-like_dom_sf"/>
</dbReference>
<sequence>MADYKALYNGEKTLVVDCRGGPEVESGMLKKAMHIVHTDVAQTLTATDIPKDTPIMVYCRSGNRSGQAKQALEAIGYKNVTNAGGYDALRYLDE</sequence>
<evidence type="ECO:0000259" key="1">
    <source>
        <dbReference type="PROSITE" id="PS50206"/>
    </source>
</evidence>
<proteinExistence type="predicted"/>
<dbReference type="Pfam" id="PF00581">
    <property type="entry name" value="Rhodanese"/>
    <property type="match status" value="1"/>
</dbReference>
<gene>
    <name evidence="2" type="ORF">EGYM00163_LOCUS44230</name>
</gene>
<evidence type="ECO:0000313" key="2">
    <source>
        <dbReference type="EMBL" id="CAE0832943.1"/>
    </source>
</evidence>
<dbReference type="Gene3D" id="3.40.250.10">
    <property type="entry name" value="Rhodanese-like domain"/>
    <property type="match status" value="1"/>
</dbReference>
<reference evidence="2" key="1">
    <citation type="submission" date="2021-01" db="EMBL/GenBank/DDBJ databases">
        <authorList>
            <person name="Corre E."/>
            <person name="Pelletier E."/>
            <person name="Niang G."/>
            <person name="Scheremetjew M."/>
            <person name="Finn R."/>
            <person name="Kale V."/>
            <person name="Holt S."/>
            <person name="Cochrane G."/>
            <person name="Meng A."/>
            <person name="Brown T."/>
            <person name="Cohen L."/>
        </authorList>
    </citation>
    <scope>NUCLEOTIDE SEQUENCE</scope>
    <source>
        <strain evidence="2">CCMP1594</strain>
    </source>
</reference>
<dbReference type="EMBL" id="HBJA01128486">
    <property type="protein sequence ID" value="CAE0832943.1"/>
    <property type="molecule type" value="Transcribed_RNA"/>
</dbReference>
<protein>
    <recommendedName>
        <fullName evidence="1">Rhodanese domain-containing protein</fullName>
    </recommendedName>
</protein>
<accession>A0A7S4GD22</accession>
<dbReference type="InterPro" id="IPR001763">
    <property type="entry name" value="Rhodanese-like_dom"/>
</dbReference>
<dbReference type="CDD" id="cd00158">
    <property type="entry name" value="RHOD"/>
    <property type="match status" value="1"/>
</dbReference>